<dbReference type="PANTHER" id="PTHR45586:SF1">
    <property type="entry name" value="LIPOPOLYSACCHARIDE ASSEMBLY PROTEIN B"/>
    <property type="match status" value="1"/>
</dbReference>
<keyword evidence="10" id="KW-1185">Reference proteome</keyword>
<dbReference type="Pfam" id="PF05420">
    <property type="entry name" value="BCSC_C"/>
    <property type="match status" value="1"/>
</dbReference>
<feature type="compositionally biased region" description="Low complexity" evidence="7">
    <location>
        <begin position="1151"/>
        <end position="1170"/>
    </location>
</feature>
<evidence type="ECO:0000256" key="3">
    <source>
        <dbReference type="ARBA" id="ARBA00022737"/>
    </source>
</evidence>
<dbReference type="Proteomes" id="UP000298656">
    <property type="component" value="Chromosome 2"/>
</dbReference>
<feature type="region of interest" description="Disordered" evidence="7">
    <location>
        <begin position="986"/>
        <end position="1178"/>
    </location>
</feature>
<dbReference type="Gene3D" id="1.25.40.10">
    <property type="entry name" value="Tetratricopeptide repeat domain"/>
    <property type="match status" value="4"/>
</dbReference>
<feature type="compositionally biased region" description="Polar residues" evidence="7">
    <location>
        <begin position="1061"/>
        <end position="1080"/>
    </location>
</feature>
<evidence type="ECO:0000256" key="7">
    <source>
        <dbReference type="SAM" id="MobiDB-lite"/>
    </source>
</evidence>
<dbReference type="PRINTS" id="PR01441">
    <property type="entry name" value="CELLSNTHASEC"/>
</dbReference>
<keyword evidence="3" id="KW-0677">Repeat</keyword>
<dbReference type="KEGG" id="tvl:FAZ95_32400"/>
<feature type="region of interest" description="Disordered" evidence="7">
    <location>
        <begin position="1"/>
        <end position="33"/>
    </location>
</feature>
<feature type="compositionally biased region" description="Basic residues" evidence="7">
    <location>
        <begin position="1"/>
        <end position="11"/>
    </location>
</feature>
<comment type="pathway">
    <text evidence="1">Glycan metabolism; bacterial cellulose biosynthesis.</text>
</comment>
<dbReference type="InterPro" id="IPR003921">
    <property type="entry name" value="Cell_synth_C"/>
</dbReference>
<evidence type="ECO:0000256" key="2">
    <source>
        <dbReference type="ARBA" id="ARBA00022729"/>
    </source>
</evidence>
<evidence type="ECO:0000259" key="8">
    <source>
        <dbReference type="Pfam" id="PF05420"/>
    </source>
</evidence>
<sequence>MPIRHRPRLLRAPRSGAARQAPRGGRSPKGTSFGAANLGAARRLLENVAVTLAAIAATGSVHAADAPASAAAPGAGSPLTVLVQQGKYWQAHRRGDLAQQAWLKVLRIDPKQPDALYGMGMLLADQKDGSGAQQYLARLRQAAPDYPGIDDLASRLGETSVRNQEINDARRLQQTGQAASAVQEYKQALAGKPASPELQMEYYQALGSTPQGWDEARQGLDALAKAHPEDPRFQLAYAQHLTYRESDRRQGIALLAQLSKDATVGSAAQASWRQALLWLGARQSDAPLYQAYLAVAPDDPAVKARLDAMTSQDKAVRDRALQSAASDARGRTIGEGFAALDKGDLSTARARFSSVLASSPSDADALGGMGVVLLKQEQFAQARDYLQRASQASGAARWRDALTSATYWTYTSEAIGARSNGDTAKAKTLFERAIATNPSDVTAQALLGDMLLAGGDARGAEAAYRMVLRRQADNPDAIRGLVGALAAEGRGDEALAFANHLSDEERAKAGGANALRGQAEAAQGRAALARGDLGTARTSFEDALLNSPDDPWLRLDLARIYVQQGALANARSIMDGLLAKHPDMPDALYASALLAAETQDWSYGLSQLDKIPVDKRTAAMTTLQHRLWVHQQADRATALARMGQPAQGHALLMAAELVAGNDPELAGVLATAYIATGDANRGLMLMRNVLATVPSDAGALLQYAGLLLSTQQDAELGSVMQRLAAMPLNAKQRTDFDKINLAIVVHQADAVRQSGDLSNAYEVLAPWLAARPDNPDLQAALGRLYTASGDARNALACYQMALAQRPDDAGLWVAAMSAAASAKDFSYAETAANTALRLTPNDPQTLAAVGRMYRAQGKNTLAAEYLRRSLLAQNAPAVTAMNNGAQRVPPGWTFPYQQKGPIPLPGTNPFAGKTAVDANGAAPTSYPTQTMPAYTPPAVPTPYVAPAAPAAPVNSYAPLAPQSASYGPAAEGYAGGYGPDPYAASQAGASGVAPGQPYPGQATGGYAQQPAYAPPQPNYGQPAPDGQAGYAQPAPGYSDTPWPTAPQQGYAGVPAAKGASAKNSKTARNGTKQTAQTAVAQNGYANPYPQQGYGQQAYGQPGYPQQPYGQPAYPQQGYGQPAYPQQGYAQAPYPQQPYQQQPYQPQPYQPQPYGQPQGYGQPAYAQQNYGRQPYQPNYPSQLPYQGYVPTPPAPYPAQNAAQNANAAYAQTGTAVAQASNAGYAPPSGAAAQQLSVQEELAQINREQTSTVSGGVLFRNRTGENGLSNLTDIEAPIEGRIHAGDGQVVVRVTPVTLDAGTAATDSNTQSRFGVAAAAAAKATPTPGSQDASGVGLLLGYENRYVKADIGSTPIGFRETNVVAGVQYSNAITDQTSYSLTASRRAVTDSLVSYAGAKVTDENHVTYTWGGVLNNALRGDLSWDNGTSGVYVNGQFQYLTGDNVPDNTGGKGGGGFYTRIVKSTDMTFTAGANTTIMGYSKNQSYFTYGQGGYFSPQIYAILNFPLELTGRNGLFTYDLKGSIGAQYFREASASYFPTNSTLQGIAASGDTTKSSPADSGAVYQGFSKTGFAYSVSATGEYQLASQLAVGATASLGNAYQYREWVAAVYVRYAFTKQGGVPAFPPSPLTSPYLPMTN</sequence>
<dbReference type="OrthoDB" id="174989at2"/>
<feature type="repeat" description="TPR" evidence="6">
    <location>
        <begin position="775"/>
        <end position="808"/>
    </location>
</feature>
<accession>A0A4P8J069</accession>
<dbReference type="PROSITE" id="PS50005">
    <property type="entry name" value="TPR"/>
    <property type="match status" value="1"/>
</dbReference>
<dbReference type="InterPro" id="IPR011990">
    <property type="entry name" value="TPR-like_helical_dom_sf"/>
</dbReference>
<dbReference type="Pfam" id="PF13432">
    <property type="entry name" value="TPR_16"/>
    <property type="match status" value="1"/>
</dbReference>
<evidence type="ECO:0000256" key="1">
    <source>
        <dbReference type="ARBA" id="ARBA00005186"/>
    </source>
</evidence>
<organism evidence="9 10">
    <name type="scientific">Trinickia violacea</name>
    <dbReference type="NCBI Taxonomy" id="2571746"/>
    <lineage>
        <taxon>Bacteria</taxon>
        <taxon>Pseudomonadati</taxon>
        <taxon>Pseudomonadota</taxon>
        <taxon>Betaproteobacteria</taxon>
        <taxon>Burkholderiales</taxon>
        <taxon>Burkholderiaceae</taxon>
        <taxon>Trinickia</taxon>
    </lineage>
</organism>
<keyword evidence="2" id="KW-0732">Signal</keyword>
<name>A0A4P8J069_9BURK</name>
<dbReference type="EMBL" id="CP040078">
    <property type="protein sequence ID" value="QCP53715.1"/>
    <property type="molecule type" value="Genomic_DNA"/>
</dbReference>
<dbReference type="PANTHER" id="PTHR45586">
    <property type="entry name" value="TPR REPEAT-CONTAINING PROTEIN PA4667"/>
    <property type="match status" value="1"/>
</dbReference>
<evidence type="ECO:0000256" key="4">
    <source>
        <dbReference type="ARBA" id="ARBA00022803"/>
    </source>
</evidence>
<dbReference type="UniPathway" id="UPA00694"/>
<proteinExistence type="predicted"/>
<dbReference type="InterPro" id="IPR008410">
    <property type="entry name" value="BCSC_C"/>
</dbReference>
<evidence type="ECO:0000256" key="5">
    <source>
        <dbReference type="ARBA" id="ARBA00022916"/>
    </source>
</evidence>
<dbReference type="SUPFAM" id="SSF48452">
    <property type="entry name" value="TPR-like"/>
    <property type="match status" value="4"/>
</dbReference>
<reference evidence="9 10" key="1">
    <citation type="submission" date="2019-05" db="EMBL/GenBank/DDBJ databases">
        <title>Burkholderia sp. DHOD12, isolated from subtropical forest soil.</title>
        <authorList>
            <person name="Gao Z.-H."/>
            <person name="Qiu L.-H."/>
        </authorList>
    </citation>
    <scope>NUCLEOTIDE SEQUENCE [LARGE SCALE GENOMIC DNA]</scope>
    <source>
        <strain evidence="9 10">DHOD12</strain>
    </source>
</reference>
<evidence type="ECO:0000313" key="10">
    <source>
        <dbReference type="Proteomes" id="UP000298656"/>
    </source>
</evidence>
<dbReference type="InterPro" id="IPR051012">
    <property type="entry name" value="CellSynth/LPSAsmb/PSIAsmb"/>
</dbReference>
<gene>
    <name evidence="9" type="ORF">FAZ95_32400</name>
</gene>
<protein>
    <submittedName>
        <fullName evidence="9">Tetratricopeptide repeat protein</fullName>
    </submittedName>
</protein>
<evidence type="ECO:0000256" key="6">
    <source>
        <dbReference type="PROSITE-ProRule" id="PRU00339"/>
    </source>
</evidence>
<dbReference type="GO" id="GO:0030244">
    <property type="term" value="P:cellulose biosynthetic process"/>
    <property type="evidence" value="ECO:0007669"/>
    <property type="project" value="UniProtKB-KW"/>
</dbReference>
<feature type="compositionally biased region" description="Low complexity" evidence="7">
    <location>
        <begin position="1083"/>
        <end position="1143"/>
    </location>
</feature>
<evidence type="ECO:0000313" key="9">
    <source>
        <dbReference type="EMBL" id="QCP53715.1"/>
    </source>
</evidence>
<dbReference type="InterPro" id="IPR019734">
    <property type="entry name" value="TPR_rpt"/>
</dbReference>
<keyword evidence="5" id="KW-0135">Cellulose biosynthesis</keyword>
<feature type="domain" description="Cellulose synthase operon C C-terminal" evidence="8">
    <location>
        <begin position="1267"/>
        <end position="1612"/>
    </location>
</feature>
<keyword evidence="4 6" id="KW-0802">TPR repeat</keyword>
<dbReference type="Pfam" id="PF14559">
    <property type="entry name" value="TPR_19"/>
    <property type="match status" value="3"/>
</dbReference>
<dbReference type="SMART" id="SM00028">
    <property type="entry name" value="TPR"/>
    <property type="match status" value="9"/>
</dbReference>
<dbReference type="GO" id="GO:0019867">
    <property type="term" value="C:outer membrane"/>
    <property type="evidence" value="ECO:0007669"/>
    <property type="project" value="InterPro"/>
</dbReference>
<dbReference type="GO" id="GO:0006011">
    <property type="term" value="P:UDP-alpha-D-glucose metabolic process"/>
    <property type="evidence" value="ECO:0007669"/>
    <property type="project" value="InterPro"/>
</dbReference>